<proteinExistence type="inferred from homology"/>
<comment type="catalytic activity">
    <reaction evidence="17 18">
        <text>a ubiquinone + NADH + 5 H(+)(in) = a ubiquinol + NAD(+) + 4 H(+)(out)</text>
        <dbReference type="Rhea" id="RHEA:29091"/>
        <dbReference type="Rhea" id="RHEA-COMP:9565"/>
        <dbReference type="Rhea" id="RHEA-COMP:9566"/>
        <dbReference type="ChEBI" id="CHEBI:15378"/>
        <dbReference type="ChEBI" id="CHEBI:16389"/>
        <dbReference type="ChEBI" id="CHEBI:17976"/>
        <dbReference type="ChEBI" id="CHEBI:57540"/>
        <dbReference type="ChEBI" id="CHEBI:57945"/>
        <dbReference type="EC" id="7.1.1.2"/>
    </reaction>
</comment>
<evidence type="ECO:0000256" key="15">
    <source>
        <dbReference type="ARBA" id="ARBA00023128"/>
    </source>
</evidence>
<dbReference type="EC" id="7.1.1.2" evidence="4 18"/>
<keyword evidence="6" id="KW-0813">Transport</keyword>
<keyword evidence="15 18" id="KW-0496">Mitochondrion</keyword>
<keyword evidence="9 18" id="KW-0999">Mitochondrion inner membrane</keyword>
<keyword evidence="11 18" id="KW-0249">Electron transport</keyword>
<evidence type="ECO:0000256" key="5">
    <source>
        <dbReference type="ARBA" id="ARBA00021008"/>
    </source>
</evidence>
<evidence type="ECO:0000256" key="17">
    <source>
        <dbReference type="ARBA" id="ARBA00049551"/>
    </source>
</evidence>
<dbReference type="GO" id="GO:0006120">
    <property type="term" value="P:mitochondrial electron transport, NADH to ubiquinone"/>
    <property type="evidence" value="ECO:0007669"/>
    <property type="project" value="InterPro"/>
</dbReference>
<gene>
    <name evidence="20" type="primary">ND2</name>
</gene>
<comment type="caution">
    <text evidence="18">Lacks conserved residue(s) required for the propagation of feature annotation.</text>
</comment>
<geneLocation type="mitochondrion" evidence="20"/>
<evidence type="ECO:0000256" key="2">
    <source>
        <dbReference type="ARBA" id="ARBA00004448"/>
    </source>
</evidence>
<keyword evidence="16 18" id="KW-0472">Membrane</keyword>
<protein>
    <recommendedName>
        <fullName evidence="5 18">NADH-ubiquinone oxidoreductase chain 2</fullName>
        <ecNumber evidence="4 18">7.1.1.2</ecNumber>
    </recommendedName>
</protein>
<dbReference type="EMBL" id="KX091862">
    <property type="protein sequence ID" value="ASM82826.1"/>
    <property type="molecule type" value="Genomic_DNA"/>
</dbReference>
<dbReference type="PANTHER" id="PTHR46552">
    <property type="entry name" value="NADH-UBIQUINONE OXIDOREDUCTASE CHAIN 2"/>
    <property type="match status" value="1"/>
</dbReference>
<evidence type="ECO:0000256" key="9">
    <source>
        <dbReference type="ARBA" id="ARBA00022792"/>
    </source>
</evidence>
<keyword evidence="7 18" id="KW-0679">Respiratory chain</keyword>
<name>A0A678QX04_9NEOP</name>
<dbReference type="InterPro" id="IPR050175">
    <property type="entry name" value="Complex_I_Subunit_2"/>
</dbReference>
<dbReference type="Pfam" id="PF00361">
    <property type="entry name" value="Proton_antipo_M"/>
    <property type="match status" value="1"/>
</dbReference>
<dbReference type="GO" id="GO:0005743">
    <property type="term" value="C:mitochondrial inner membrane"/>
    <property type="evidence" value="ECO:0007669"/>
    <property type="project" value="UniProtKB-SubCell"/>
</dbReference>
<evidence type="ECO:0000256" key="4">
    <source>
        <dbReference type="ARBA" id="ARBA00012944"/>
    </source>
</evidence>
<keyword evidence="12 18" id="KW-1133">Transmembrane helix</keyword>
<comment type="similarity">
    <text evidence="3 18">Belongs to the complex I subunit 2 family.</text>
</comment>
<comment type="subcellular location">
    <subcellularLocation>
        <location evidence="2 18">Mitochondrion inner membrane</location>
        <topology evidence="2 18">Multi-pass membrane protein</topology>
    </subcellularLocation>
</comment>
<feature type="domain" description="NADH:quinone oxidoreductase/Mrp antiporter transmembrane" evidence="19">
    <location>
        <begin position="24"/>
        <end position="285"/>
    </location>
</feature>
<evidence type="ECO:0000256" key="18">
    <source>
        <dbReference type="RuleBase" id="RU003403"/>
    </source>
</evidence>
<dbReference type="PRINTS" id="PR01436">
    <property type="entry name" value="NADHDHGNASE2"/>
</dbReference>
<dbReference type="PANTHER" id="PTHR46552:SF1">
    <property type="entry name" value="NADH-UBIQUINONE OXIDOREDUCTASE CHAIN 2"/>
    <property type="match status" value="1"/>
</dbReference>
<comment type="function">
    <text evidence="1">Core subunit of the mitochondrial membrane respiratory chain NADH dehydrogenase (Complex I) that is believed to belong to the minimal assembly required for catalysis. Complex I functions in the transfer of electrons from NADH to the respiratory chain. The immediate electron acceptor for the enzyme is believed to be ubiquinone.</text>
</comment>
<dbReference type="GO" id="GO:0008137">
    <property type="term" value="F:NADH dehydrogenase (ubiquinone) activity"/>
    <property type="evidence" value="ECO:0007669"/>
    <property type="project" value="UniProtKB-EC"/>
</dbReference>
<keyword evidence="10 18" id="KW-1278">Translocase</keyword>
<evidence type="ECO:0000256" key="16">
    <source>
        <dbReference type="ARBA" id="ARBA00023136"/>
    </source>
</evidence>
<evidence type="ECO:0000313" key="20">
    <source>
        <dbReference type="EMBL" id="ASM82826.1"/>
    </source>
</evidence>
<keyword evidence="14 18" id="KW-0830">Ubiquinone</keyword>
<evidence type="ECO:0000256" key="12">
    <source>
        <dbReference type="ARBA" id="ARBA00022989"/>
    </source>
</evidence>
<organism evidence="20">
    <name type="scientific">Cryptophyllium tibetense</name>
    <dbReference type="NCBI Taxonomy" id="2021296"/>
    <lineage>
        <taxon>Eukaryota</taxon>
        <taxon>Metazoa</taxon>
        <taxon>Ecdysozoa</taxon>
        <taxon>Arthropoda</taxon>
        <taxon>Hexapoda</taxon>
        <taxon>Insecta</taxon>
        <taxon>Pterygota</taxon>
        <taxon>Neoptera</taxon>
        <taxon>Polyneoptera</taxon>
        <taxon>Phasmatodea</taxon>
        <taxon>Verophasmatodea</taxon>
        <taxon>Areolatae</taxon>
        <taxon>Phyllioidea</taxon>
        <taxon>Phylliidae</taxon>
        <taxon>Phylliinae</taxon>
        <taxon>Phylliini</taxon>
        <taxon>Cryptophyllium</taxon>
    </lineage>
</organism>
<evidence type="ECO:0000256" key="13">
    <source>
        <dbReference type="ARBA" id="ARBA00023027"/>
    </source>
</evidence>
<feature type="transmembrane region" description="Helical" evidence="18">
    <location>
        <begin position="316"/>
        <end position="338"/>
    </location>
</feature>
<reference evidence="20" key="1">
    <citation type="submission" date="2016-04" db="EMBL/GenBank/DDBJ databases">
        <title>The complete mitochondrial genomes of Phyllium tibetense.</title>
        <authorList>
            <person name="Song F."/>
            <person name="Liu Y.Q."/>
            <person name="Jiang P."/>
            <person name="Li H."/>
            <person name="Cai W.Z."/>
        </authorList>
    </citation>
    <scope>NUCLEOTIDE SEQUENCE</scope>
</reference>
<evidence type="ECO:0000256" key="6">
    <source>
        <dbReference type="ARBA" id="ARBA00022448"/>
    </source>
</evidence>
<dbReference type="AlphaFoldDB" id="A0A678QX04"/>
<keyword evidence="8 18" id="KW-0812">Transmembrane</keyword>
<dbReference type="InterPro" id="IPR001750">
    <property type="entry name" value="ND/Mrp_TM"/>
</dbReference>
<evidence type="ECO:0000256" key="7">
    <source>
        <dbReference type="ARBA" id="ARBA00022660"/>
    </source>
</evidence>
<accession>A0A678QX04</accession>
<evidence type="ECO:0000256" key="11">
    <source>
        <dbReference type="ARBA" id="ARBA00022982"/>
    </source>
</evidence>
<comment type="function">
    <text evidence="18">Core subunit of the mitochondrial membrane respiratory chain NADH dehydrogenase (Complex I) which catalyzes electron transfer from NADH through the respiratory chain, using ubiquinone as an electron acceptor. Essential for the catalytic activity and assembly of complex I.</text>
</comment>
<sequence length="339" mass="39692">MMNKMTKIMFLLMSMFSVLISISSNSWFIVWMGMEMNLMSFMPLMMNNENISSKESMMTYFMTQTIASMLLMMSIVVTMWKSSINENELFNNKEMMMLLSLMMKSGTSPLHFWLPKTMEGLKWSSCLMLMTLQKMIPLMLLTKIIKINTFSMTVVMTSMIVGAIGGLNQTSLRKLMAYSSISNNGWMISAMMISEKTWIIYFMMYSMMITVMTMSMMKYKNYHMNQLMSMNEPLKTKMMMMMNMMSISGLPPMMGFMPKLMVIKANIMNMEMMTMLTAMMAALITIYYYLRLMLSMMLMTKYSPKWNTKIFKKKNYKLMMTSMMSIIGLTMITLMYTIY</sequence>
<evidence type="ECO:0000256" key="14">
    <source>
        <dbReference type="ARBA" id="ARBA00023075"/>
    </source>
</evidence>
<evidence type="ECO:0000256" key="3">
    <source>
        <dbReference type="ARBA" id="ARBA00007012"/>
    </source>
</evidence>
<evidence type="ECO:0000256" key="8">
    <source>
        <dbReference type="ARBA" id="ARBA00022692"/>
    </source>
</evidence>
<dbReference type="InterPro" id="IPR003917">
    <property type="entry name" value="NADH_UbQ_OxRdtase_chain2"/>
</dbReference>
<keyword evidence="13 18" id="KW-0520">NAD</keyword>
<evidence type="ECO:0000259" key="19">
    <source>
        <dbReference type="Pfam" id="PF00361"/>
    </source>
</evidence>
<evidence type="ECO:0000256" key="1">
    <source>
        <dbReference type="ARBA" id="ARBA00003257"/>
    </source>
</evidence>
<evidence type="ECO:0000256" key="10">
    <source>
        <dbReference type="ARBA" id="ARBA00022967"/>
    </source>
</evidence>